<dbReference type="STRING" id="1006576.DTL3_1102"/>
<reference evidence="3" key="1">
    <citation type="submission" date="2014-11" db="EMBL/GenBank/DDBJ databases">
        <authorList>
            <person name="Wibberg D."/>
        </authorList>
    </citation>
    <scope>NUCLEOTIDE SEQUENCE [LARGE SCALE GENOMIC DNA]</scope>
    <source>
        <strain evidence="3">L3</strain>
    </source>
</reference>
<protein>
    <submittedName>
        <fullName evidence="2">Flagellar biosynthesis anti-sigma factor</fullName>
    </submittedName>
</protein>
<name>A0A0C7NKI6_DEFTU</name>
<accession>A0A0C7NKI6</accession>
<keyword evidence="2" id="KW-0282">Flagellum</keyword>
<dbReference type="InterPro" id="IPR031316">
    <property type="entry name" value="FlgM_C"/>
</dbReference>
<dbReference type="HOGENOM" id="CLU_2452012_0_0_0"/>
<dbReference type="Pfam" id="PF04316">
    <property type="entry name" value="FlgM"/>
    <property type="match status" value="1"/>
</dbReference>
<proteinExistence type="predicted"/>
<dbReference type="Proteomes" id="UP000032809">
    <property type="component" value="Chromosome I"/>
</dbReference>
<dbReference type="KEGG" id="dtn:DTL3_1102"/>
<evidence type="ECO:0000259" key="1">
    <source>
        <dbReference type="Pfam" id="PF04316"/>
    </source>
</evidence>
<dbReference type="InterPro" id="IPR035890">
    <property type="entry name" value="Anti-sigma-28_factor_FlgM_sf"/>
</dbReference>
<organism evidence="2 3">
    <name type="scientific">Defluviitoga tunisiensis</name>
    <dbReference type="NCBI Taxonomy" id="1006576"/>
    <lineage>
        <taxon>Bacteria</taxon>
        <taxon>Thermotogati</taxon>
        <taxon>Thermotogota</taxon>
        <taxon>Thermotogae</taxon>
        <taxon>Petrotogales</taxon>
        <taxon>Petrotogaceae</taxon>
        <taxon>Defluviitoga</taxon>
    </lineage>
</organism>
<dbReference type="EMBL" id="LN824141">
    <property type="protein sequence ID" value="CEP78406.1"/>
    <property type="molecule type" value="Genomic_DNA"/>
</dbReference>
<keyword evidence="2" id="KW-0966">Cell projection</keyword>
<keyword evidence="3" id="KW-1185">Reference proteome</keyword>
<feature type="domain" description="Anti-sigma-28 factor FlgM C-terminal" evidence="1">
    <location>
        <begin position="42"/>
        <end position="88"/>
    </location>
</feature>
<evidence type="ECO:0000313" key="3">
    <source>
        <dbReference type="Proteomes" id="UP000032809"/>
    </source>
</evidence>
<gene>
    <name evidence="2" type="primary">flgM</name>
    <name evidence="2" type="ORF">DTL3_1102</name>
</gene>
<dbReference type="AlphaFoldDB" id="A0A0C7NKI6"/>
<sequence length="89" mass="10490">MDINNINPINQNLLKNIKETNTKRVPENKDLRVQNKESVYGITGESRKYIELSNKIPEVREDLVEKLRESIKNASYQIDIDRIVNKMFE</sequence>
<dbReference type="RefSeq" id="WP_045087867.1">
    <property type="nucleotide sequence ID" value="NZ_LN824141.1"/>
</dbReference>
<dbReference type="SUPFAM" id="SSF101498">
    <property type="entry name" value="Anti-sigma factor FlgM"/>
    <property type="match status" value="1"/>
</dbReference>
<keyword evidence="2" id="KW-0969">Cilium</keyword>
<evidence type="ECO:0000313" key="2">
    <source>
        <dbReference type="EMBL" id="CEP78406.1"/>
    </source>
</evidence>
<dbReference type="OrthoDB" id="46941at2"/>